<evidence type="ECO:0000256" key="2">
    <source>
        <dbReference type="ARBA" id="ARBA00001933"/>
    </source>
</evidence>
<evidence type="ECO:0000256" key="7">
    <source>
        <dbReference type="ARBA" id="ARBA00022898"/>
    </source>
</evidence>
<comment type="cofactor">
    <cofactor evidence="2">
        <name>pyridoxal 5'-phosphate</name>
        <dbReference type="ChEBI" id="CHEBI:597326"/>
    </cofactor>
</comment>
<comment type="cofactor">
    <cofactor evidence="1">
        <name>Ca(2+)</name>
        <dbReference type="ChEBI" id="CHEBI:29108"/>
    </cofactor>
</comment>
<dbReference type="GO" id="GO:0003941">
    <property type="term" value="F:L-serine ammonia-lyase activity"/>
    <property type="evidence" value="ECO:0007669"/>
    <property type="project" value="TreeGrafter"/>
</dbReference>
<reference evidence="10 11" key="1">
    <citation type="journal article" date="2013" name="Genome Announc.">
        <title>Draft Genome Sequence of Strain JLT2015T, Belonging to the Family Sphingomonadaceae of the Alphaproteobacteria.</title>
        <authorList>
            <person name="Tang K."/>
            <person name="Liu K."/>
            <person name="Li S."/>
            <person name="Jiao N."/>
        </authorList>
    </citation>
    <scope>NUCLEOTIDE SEQUENCE [LARGE SCALE GENOMIC DNA]</scope>
    <source>
        <strain evidence="10 11">JLT2015</strain>
    </source>
</reference>
<dbReference type="OrthoDB" id="9811476at2"/>
<dbReference type="GO" id="GO:0070179">
    <property type="term" value="P:D-serine biosynthetic process"/>
    <property type="evidence" value="ECO:0007669"/>
    <property type="project" value="TreeGrafter"/>
</dbReference>
<dbReference type="InterPro" id="IPR000634">
    <property type="entry name" value="Ser/Thr_deHydtase_PyrdxlP-BS"/>
</dbReference>
<dbReference type="Gene3D" id="3.40.50.1100">
    <property type="match status" value="2"/>
</dbReference>
<dbReference type="GO" id="GO:0030170">
    <property type="term" value="F:pyridoxal phosphate binding"/>
    <property type="evidence" value="ECO:0007669"/>
    <property type="project" value="InterPro"/>
</dbReference>
<evidence type="ECO:0000256" key="8">
    <source>
        <dbReference type="ARBA" id="ARBA00023239"/>
    </source>
</evidence>
<dbReference type="PATRIC" id="fig|1234595.3.peg.1980"/>
<dbReference type="PROSITE" id="PS00165">
    <property type="entry name" value="DEHYDRATASE_SER_THR"/>
    <property type="match status" value="1"/>
</dbReference>
<comment type="cofactor">
    <cofactor evidence="4">
        <name>Mg(2+)</name>
        <dbReference type="ChEBI" id="CHEBI:18420"/>
    </cofactor>
</comment>
<dbReference type="RefSeq" id="WP_008602424.1">
    <property type="nucleotide sequence ID" value="NZ_AMRV01000006.1"/>
</dbReference>
<dbReference type="SUPFAM" id="SSF53686">
    <property type="entry name" value="Tryptophan synthase beta subunit-like PLP-dependent enzymes"/>
    <property type="match status" value="1"/>
</dbReference>
<evidence type="ECO:0000256" key="5">
    <source>
        <dbReference type="ARBA" id="ARBA00010869"/>
    </source>
</evidence>
<protein>
    <submittedName>
        <fullName evidence="10">Threonine dehydratase, catabolic</fullName>
    </submittedName>
</protein>
<dbReference type="InterPro" id="IPR036052">
    <property type="entry name" value="TrpB-like_PALP_sf"/>
</dbReference>
<evidence type="ECO:0000256" key="4">
    <source>
        <dbReference type="ARBA" id="ARBA00001946"/>
    </source>
</evidence>
<organism evidence="10 11">
    <name type="scientific">Pacificimonas flava</name>
    <dbReference type="NCBI Taxonomy" id="1234595"/>
    <lineage>
        <taxon>Bacteria</taxon>
        <taxon>Pseudomonadati</taxon>
        <taxon>Pseudomonadota</taxon>
        <taxon>Alphaproteobacteria</taxon>
        <taxon>Sphingomonadales</taxon>
        <taxon>Sphingosinicellaceae</taxon>
        <taxon>Pacificimonas</taxon>
    </lineage>
</organism>
<keyword evidence="6" id="KW-0460">Magnesium</keyword>
<feature type="domain" description="Tryptophan synthase beta chain-like PALP" evidence="9">
    <location>
        <begin position="23"/>
        <end position="309"/>
    </location>
</feature>
<gene>
    <name evidence="10" type="ORF">C725_1979</name>
</gene>
<dbReference type="FunFam" id="3.40.50.1100:FF:000005">
    <property type="entry name" value="Threonine dehydratase catabolic"/>
    <property type="match status" value="1"/>
</dbReference>
<dbReference type="GO" id="GO:0030378">
    <property type="term" value="F:serine racemase activity"/>
    <property type="evidence" value="ECO:0007669"/>
    <property type="project" value="TreeGrafter"/>
</dbReference>
<name>M2U3I9_9SPHN</name>
<dbReference type="GO" id="GO:0005524">
    <property type="term" value="F:ATP binding"/>
    <property type="evidence" value="ECO:0007669"/>
    <property type="project" value="TreeGrafter"/>
</dbReference>
<dbReference type="CDD" id="cd01562">
    <property type="entry name" value="Thr-dehyd"/>
    <property type="match status" value="1"/>
</dbReference>
<dbReference type="InterPro" id="IPR001926">
    <property type="entry name" value="TrpB-like_PALP"/>
</dbReference>
<evidence type="ECO:0000313" key="10">
    <source>
        <dbReference type="EMBL" id="EMD82592.1"/>
    </source>
</evidence>
<dbReference type="GO" id="GO:0000287">
    <property type="term" value="F:magnesium ion binding"/>
    <property type="evidence" value="ECO:0007669"/>
    <property type="project" value="TreeGrafter"/>
</dbReference>
<proteinExistence type="inferred from homology"/>
<evidence type="ECO:0000259" key="9">
    <source>
        <dbReference type="Pfam" id="PF00291"/>
    </source>
</evidence>
<accession>M2U3I9</accession>
<dbReference type="PANTHER" id="PTHR43050:SF1">
    <property type="entry name" value="SERINE RACEMASE"/>
    <property type="match status" value="1"/>
</dbReference>
<keyword evidence="7" id="KW-0663">Pyridoxal phosphate</keyword>
<keyword evidence="8" id="KW-0456">Lyase</keyword>
<sequence>MNSQTSVSAADLTIAASRIKGVAARTPLIRSDRLDALTGASVFLKAECLQVTGSFKFRGAYNRLSALSDSERTAGVVAFSSGNHAQGVARAAKLLGIPAAIVMPSDAPDIKVRRTEADGAEIISYDRLSESREDIAARLSAERGATLVPSFDDPYIIAGQGTAGLEAREQLKDAGRAADMAVICCGGGGLSSGIALALPQADIVLAEPEGYADAGESMAAGAIQPVHNPGPTLLDALQTLKISPLTFGILSGRGARGVAVSDVDALRAMRFAMEDLKLVVEPGGAAALAALLTGGVQATGKTVLVTLSGGNVDPQLFARCLNAQPFF</sequence>
<dbReference type="Proteomes" id="UP000011717">
    <property type="component" value="Unassembled WGS sequence"/>
</dbReference>
<dbReference type="GO" id="GO:0018114">
    <property type="term" value="F:threonine racemase activity"/>
    <property type="evidence" value="ECO:0007669"/>
    <property type="project" value="TreeGrafter"/>
</dbReference>
<dbReference type="PANTHER" id="PTHR43050">
    <property type="entry name" value="SERINE / THREONINE RACEMASE FAMILY MEMBER"/>
    <property type="match status" value="1"/>
</dbReference>
<dbReference type="EMBL" id="AMRV01000006">
    <property type="protein sequence ID" value="EMD82592.1"/>
    <property type="molecule type" value="Genomic_DNA"/>
</dbReference>
<evidence type="ECO:0000256" key="6">
    <source>
        <dbReference type="ARBA" id="ARBA00022842"/>
    </source>
</evidence>
<keyword evidence="11" id="KW-1185">Reference proteome</keyword>
<dbReference type="AlphaFoldDB" id="M2U3I9"/>
<comment type="similarity">
    <text evidence="5">Belongs to the serine/threonine dehydratase family.</text>
</comment>
<comment type="caution">
    <text evidence="10">The sequence shown here is derived from an EMBL/GenBank/DDBJ whole genome shotgun (WGS) entry which is preliminary data.</text>
</comment>
<comment type="cofactor">
    <cofactor evidence="3">
        <name>Mn(2+)</name>
        <dbReference type="ChEBI" id="CHEBI:29035"/>
    </cofactor>
</comment>
<evidence type="ECO:0000256" key="1">
    <source>
        <dbReference type="ARBA" id="ARBA00001913"/>
    </source>
</evidence>
<dbReference type="Pfam" id="PF00291">
    <property type="entry name" value="PALP"/>
    <property type="match status" value="1"/>
</dbReference>
<evidence type="ECO:0000313" key="11">
    <source>
        <dbReference type="Proteomes" id="UP000011717"/>
    </source>
</evidence>
<evidence type="ECO:0000256" key="3">
    <source>
        <dbReference type="ARBA" id="ARBA00001936"/>
    </source>
</evidence>